<evidence type="ECO:0000313" key="2">
    <source>
        <dbReference type="Proteomes" id="UP001141950"/>
    </source>
</evidence>
<evidence type="ECO:0000313" key="1">
    <source>
        <dbReference type="EMBL" id="MCR2807506.1"/>
    </source>
</evidence>
<name>A0A9X2MUZ3_9BACL</name>
<accession>A0A9X2MUZ3</accession>
<dbReference type="Proteomes" id="UP001141950">
    <property type="component" value="Unassembled WGS sequence"/>
</dbReference>
<protein>
    <submittedName>
        <fullName evidence="1">DUF3024 domain-containing protein</fullName>
    </submittedName>
</protein>
<proteinExistence type="predicted"/>
<dbReference type="InterPro" id="IPR021388">
    <property type="entry name" value="DUF3024"/>
</dbReference>
<dbReference type="Pfam" id="PF11225">
    <property type="entry name" value="DUF3024"/>
    <property type="match status" value="1"/>
</dbReference>
<dbReference type="RefSeq" id="WP_257452039.1">
    <property type="nucleotide sequence ID" value="NZ_JANIPJ010000028.1"/>
</dbReference>
<organism evidence="1 2">
    <name type="scientific">Paenibacillus soyae</name>
    <dbReference type="NCBI Taxonomy" id="2969249"/>
    <lineage>
        <taxon>Bacteria</taxon>
        <taxon>Bacillati</taxon>
        <taxon>Bacillota</taxon>
        <taxon>Bacilli</taxon>
        <taxon>Bacillales</taxon>
        <taxon>Paenibacillaceae</taxon>
        <taxon>Paenibacillus</taxon>
    </lineage>
</organism>
<dbReference type="EMBL" id="JANIPJ010000028">
    <property type="protein sequence ID" value="MCR2807506.1"/>
    <property type="molecule type" value="Genomic_DNA"/>
</dbReference>
<sequence>MDSFTVRRLEKILDGYIETKVPHGVRSSVRLAYEWDGNVLTLCEKRPAYPEREWSRADIAQFRLEAGSWRVYAKREDGAFVPVPAIRPDSDFERQLEQVELDTEGLFWIS</sequence>
<dbReference type="AlphaFoldDB" id="A0A9X2MUZ3"/>
<keyword evidence="2" id="KW-1185">Reference proteome</keyword>
<reference evidence="1" key="1">
    <citation type="submission" date="2022-08" db="EMBL/GenBank/DDBJ databases">
        <title>The genomic sequence of strain Paenibacillus sp. SCIV0701.</title>
        <authorList>
            <person name="Zhao H."/>
        </authorList>
    </citation>
    <scope>NUCLEOTIDE SEQUENCE</scope>
    <source>
        <strain evidence="1">SCIV0701</strain>
    </source>
</reference>
<gene>
    <name evidence="1" type="ORF">NQZ67_26820</name>
</gene>
<comment type="caution">
    <text evidence="1">The sequence shown here is derived from an EMBL/GenBank/DDBJ whole genome shotgun (WGS) entry which is preliminary data.</text>
</comment>